<feature type="transmembrane region" description="Helical" evidence="8">
    <location>
        <begin position="362"/>
        <end position="380"/>
    </location>
</feature>
<keyword evidence="8" id="KW-0769">Symport</keyword>
<evidence type="ECO:0000313" key="10">
    <source>
        <dbReference type="EMBL" id="VYU16243.1"/>
    </source>
</evidence>
<gene>
    <name evidence="10" type="primary">alsT_2</name>
    <name evidence="10" type="ORF">ELLFYP34_02835</name>
    <name evidence="9" type="ORF">PTZ04_20390</name>
</gene>
<feature type="transmembrane region" description="Helical" evidence="8">
    <location>
        <begin position="143"/>
        <end position="162"/>
    </location>
</feature>
<evidence type="ECO:0000256" key="5">
    <source>
        <dbReference type="ARBA" id="ARBA00022692"/>
    </source>
</evidence>
<keyword evidence="5 8" id="KW-0812">Transmembrane</keyword>
<keyword evidence="6 8" id="KW-1133">Transmembrane helix</keyword>
<evidence type="ECO:0000313" key="9">
    <source>
        <dbReference type="EMBL" id="MDE1472625.1"/>
    </source>
</evidence>
<evidence type="ECO:0000256" key="3">
    <source>
        <dbReference type="ARBA" id="ARBA00022448"/>
    </source>
</evidence>
<keyword evidence="3 8" id="KW-0813">Transport</keyword>
<accession>A0A6N3CS37</accession>
<dbReference type="PANTHER" id="PTHR30330:SF7">
    <property type="entry name" value="SODIUM_PROTON-DEPENDENT ALANINE CARRIER PROTEIN YRBD-RELATED"/>
    <property type="match status" value="1"/>
</dbReference>
<evidence type="ECO:0000256" key="6">
    <source>
        <dbReference type="ARBA" id="ARBA00022989"/>
    </source>
</evidence>
<dbReference type="PANTHER" id="PTHR30330">
    <property type="entry name" value="AGSS FAMILY TRANSPORTER, SODIUM-ALANINE"/>
    <property type="match status" value="1"/>
</dbReference>
<feature type="transmembrane region" description="Helical" evidence="8">
    <location>
        <begin position="296"/>
        <end position="319"/>
    </location>
</feature>
<dbReference type="GO" id="GO:0005886">
    <property type="term" value="C:plasma membrane"/>
    <property type="evidence" value="ECO:0007669"/>
    <property type="project" value="UniProtKB-SubCell"/>
</dbReference>
<feature type="transmembrane region" description="Helical" evidence="8">
    <location>
        <begin position="208"/>
        <end position="228"/>
    </location>
</feature>
<keyword evidence="11" id="KW-1185">Reference proteome</keyword>
<evidence type="ECO:0000313" key="11">
    <source>
        <dbReference type="Proteomes" id="UP001215087"/>
    </source>
</evidence>
<feature type="transmembrane region" description="Helical" evidence="8">
    <location>
        <begin position="15"/>
        <end position="33"/>
    </location>
</feature>
<evidence type="ECO:0000256" key="1">
    <source>
        <dbReference type="ARBA" id="ARBA00004651"/>
    </source>
</evidence>
<evidence type="ECO:0000256" key="2">
    <source>
        <dbReference type="ARBA" id="ARBA00009261"/>
    </source>
</evidence>
<dbReference type="AlphaFoldDB" id="A0A6N3CS37"/>
<dbReference type="RefSeq" id="WP_090413585.1">
    <property type="nucleotide sequence ID" value="NZ_JAJCLO010000021.1"/>
</dbReference>
<feature type="transmembrane region" description="Helical" evidence="8">
    <location>
        <begin position="426"/>
        <end position="447"/>
    </location>
</feature>
<proteinExistence type="inferred from homology"/>
<feature type="transmembrane region" description="Helical" evidence="8">
    <location>
        <begin position="234"/>
        <end position="257"/>
    </location>
</feature>
<reference evidence="9 11" key="2">
    <citation type="submission" date="2023-02" db="EMBL/GenBank/DDBJ databases">
        <title>Comparative genome analysis of Eubacterium limosum species.</title>
        <authorList>
            <person name="Bak J.E."/>
        </authorList>
    </citation>
    <scope>NUCLEOTIDE SEQUENCE [LARGE SCALE GENOMIC DNA]</scope>
    <source>
        <strain evidence="9 11">KGMB01548</strain>
    </source>
</reference>
<keyword evidence="4 8" id="KW-1003">Cell membrane</keyword>
<dbReference type="EMBL" id="CACRTR010000008">
    <property type="protein sequence ID" value="VYU16243.1"/>
    <property type="molecule type" value="Genomic_DNA"/>
</dbReference>
<reference evidence="10" key="1">
    <citation type="submission" date="2019-11" db="EMBL/GenBank/DDBJ databases">
        <authorList>
            <person name="Feng L."/>
        </authorList>
    </citation>
    <scope>NUCLEOTIDE SEQUENCE</scope>
    <source>
        <strain evidence="10">ElimosumLFYP34</strain>
    </source>
</reference>
<feature type="transmembrane region" description="Helical" evidence="8">
    <location>
        <begin position="400"/>
        <end position="420"/>
    </location>
</feature>
<name>A0A6N3CS37_EUBLI</name>
<dbReference type="InterPro" id="IPR001463">
    <property type="entry name" value="Na/Ala_symport"/>
</dbReference>
<dbReference type="GO" id="GO:0005283">
    <property type="term" value="F:amino acid:sodium symporter activity"/>
    <property type="evidence" value="ECO:0007669"/>
    <property type="project" value="InterPro"/>
</dbReference>
<comment type="similarity">
    <text evidence="2 8">Belongs to the alanine or glycine:cation symporter (AGCS) (TC 2.A.25) family.</text>
</comment>
<feature type="transmembrane region" description="Helical" evidence="8">
    <location>
        <begin position="95"/>
        <end position="114"/>
    </location>
</feature>
<dbReference type="EMBL" id="JAQSVD010000017">
    <property type="protein sequence ID" value="MDE1472625.1"/>
    <property type="molecule type" value="Genomic_DNA"/>
</dbReference>
<dbReference type="Proteomes" id="UP001215087">
    <property type="component" value="Unassembled WGS sequence"/>
</dbReference>
<organism evidence="10">
    <name type="scientific">Eubacterium limosum</name>
    <dbReference type="NCBI Taxonomy" id="1736"/>
    <lineage>
        <taxon>Bacteria</taxon>
        <taxon>Bacillati</taxon>
        <taxon>Bacillota</taxon>
        <taxon>Clostridia</taxon>
        <taxon>Eubacteriales</taxon>
        <taxon>Eubacteriaceae</taxon>
        <taxon>Eubacterium</taxon>
    </lineage>
</organism>
<comment type="subcellular location">
    <subcellularLocation>
        <location evidence="1 8">Cell membrane</location>
        <topology evidence="1 8">Multi-pass membrane protein</topology>
    </subcellularLocation>
</comment>
<evidence type="ECO:0000256" key="4">
    <source>
        <dbReference type="ARBA" id="ARBA00022475"/>
    </source>
</evidence>
<keyword evidence="7 8" id="KW-0472">Membrane</keyword>
<evidence type="ECO:0000256" key="7">
    <source>
        <dbReference type="ARBA" id="ARBA00023136"/>
    </source>
</evidence>
<dbReference type="PRINTS" id="PR00175">
    <property type="entry name" value="NAALASMPORT"/>
</dbReference>
<dbReference type="NCBIfam" id="TIGR00835">
    <property type="entry name" value="agcS"/>
    <property type="match status" value="1"/>
</dbReference>
<protein>
    <submittedName>
        <fullName evidence="9">Alanine/glycine:cation symporter family protein</fullName>
    </submittedName>
    <submittedName>
        <fullName evidence="10">Amino-acid carrier protein AlsT</fullName>
    </submittedName>
</protein>
<dbReference type="Pfam" id="PF01235">
    <property type="entry name" value="Na_Ala_symp"/>
    <property type="match status" value="1"/>
</dbReference>
<evidence type="ECO:0000256" key="8">
    <source>
        <dbReference type="RuleBase" id="RU363064"/>
    </source>
</evidence>
<sequence length="490" mass="52795">MENFVAITEVIKNVVWSNILVILLMGAGIYFSIRLKFPQLRFFKEMIRVLKGNGDTSDGITPFQAFATALGARVGVGNIAGVATAIYFGGPGALFWIWAFGFFATCTALSEAVLGQAYKIKTGNEYLGGPAFYIERGLKCKPLAKIFAIILILGIGILMPGIQMDAIVTTLDNAYGVNTLVTAIIGTALIGIIIWGGIKRIGRVAEGMAPFMCAIYLLFGIAVIIQNITKVPEVFSVIFTSAFGTNAIFGGILGSAVSWGVRRGIFSTDAGYGSGGIMAAAAEATHPAKQGLIQALSIYLSIFIVCTISGLVILLSGIYNVVDESTGAMLAQGAPNLEQGALWVQTALNNLTPNTIPWEGKILSVIIALFALTTLLGYYYQIESNVRYLFRNVGTLGRTILRLAFLAAIFIGGIADSSMLWNVMDIGVACMAWINIIVILILSNQVAKIMKDYEIQKKAGIMEPVFNPKLLNIEDTTQVWSKYQKESDRL</sequence>
<dbReference type="Gene3D" id="1.20.1740.10">
    <property type="entry name" value="Amino acid/polyamine transporter I"/>
    <property type="match status" value="1"/>
</dbReference>
<feature type="transmembrane region" description="Helical" evidence="8">
    <location>
        <begin position="174"/>
        <end position="196"/>
    </location>
</feature>